<evidence type="ECO:0000256" key="2">
    <source>
        <dbReference type="SAM" id="SignalP"/>
    </source>
</evidence>
<dbReference type="Proteomes" id="UP001527866">
    <property type="component" value="Unassembled WGS sequence"/>
</dbReference>
<evidence type="ECO:0008006" key="5">
    <source>
        <dbReference type="Google" id="ProtNLM"/>
    </source>
</evidence>
<feature type="compositionally biased region" description="Gly residues" evidence="1">
    <location>
        <begin position="23"/>
        <end position="32"/>
    </location>
</feature>
<accession>A0ABT4TZG4</accession>
<reference evidence="3 4" key="1">
    <citation type="submission" date="2023-01" db="EMBL/GenBank/DDBJ databases">
        <title>Draft genome sequence of Nocardiopsis sp. RSe5-2 isolated from halophytes.</title>
        <authorList>
            <person name="Duangmal K."/>
            <person name="Chantavorakit T."/>
        </authorList>
    </citation>
    <scope>NUCLEOTIDE SEQUENCE [LARGE SCALE GENOMIC DNA]</scope>
    <source>
        <strain evidence="3 4">RSe5-2</strain>
    </source>
</reference>
<dbReference type="EMBL" id="JAQFWQ010000005">
    <property type="protein sequence ID" value="MDA2809629.1"/>
    <property type="molecule type" value="Genomic_DNA"/>
</dbReference>
<dbReference type="RefSeq" id="WP_270683530.1">
    <property type="nucleotide sequence ID" value="NZ_JAQFWQ010000005.1"/>
</dbReference>
<comment type="caution">
    <text evidence="3">The sequence shown here is derived from an EMBL/GenBank/DDBJ whole genome shotgun (WGS) entry which is preliminary data.</text>
</comment>
<organism evidence="3 4">
    <name type="scientific">Nocardiopsis endophytica</name>
    <dbReference type="NCBI Taxonomy" id="3018445"/>
    <lineage>
        <taxon>Bacteria</taxon>
        <taxon>Bacillati</taxon>
        <taxon>Actinomycetota</taxon>
        <taxon>Actinomycetes</taxon>
        <taxon>Streptosporangiales</taxon>
        <taxon>Nocardiopsidaceae</taxon>
        <taxon>Nocardiopsis</taxon>
    </lineage>
</organism>
<feature type="signal peptide" evidence="2">
    <location>
        <begin position="1"/>
        <end position="19"/>
    </location>
</feature>
<feature type="compositionally biased region" description="Low complexity" evidence="1">
    <location>
        <begin position="33"/>
        <end position="43"/>
    </location>
</feature>
<name>A0ABT4TZG4_9ACTN</name>
<gene>
    <name evidence="3" type="ORF">O4J56_03155</name>
</gene>
<evidence type="ECO:0000313" key="3">
    <source>
        <dbReference type="EMBL" id="MDA2809629.1"/>
    </source>
</evidence>
<evidence type="ECO:0000313" key="4">
    <source>
        <dbReference type="Proteomes" id="UP001527866"/>
    </source>
</evidence>
<protein>
    <recommendedName>
        <fullName evidence="5">Secreted protein</fullName>
    </recommendedName>
</protein>
<sequence length="239" mass="25066">MPSPQAATAVLLFALMTTAAGCGASGGGGGGSASPTPSSSPSASPSPPAGQEVEYRALTVTVPEDWEVRSREDDFSSPGDTDLGSEEWKALVPGECEADRLNWGNADDAPCPHVKVLGPKAISQAGHGAPLDPDGAAFPYDPSTNPAPCPMSVETRETEFPPPEEDTAYTTRPVGAKKAAYAEVEALCIDPENSTAADGRPLMRGYDQRYWFLPESEILIVDNYGIEEMDDILAGGHLE</sequence>
<feature type="region of interest" description="Disordered" evidence="1">
    <location>
        <begin position="23"/>
        <end position="86"/>
    </location>
</feature>
<keyword evidence="2" id="KW-0732">Signal</keyword>
<evidence type="ECO:0000256" key="1">
    <source>
        <dbReference type="SAM" id="MobiDB-lite"/>
    </source>
</evidence>
<feature type="chain" id="PRO_5046117776" description="Secreted protein" evidence="2">
    <location>
        <begin position="20"/>
        <end position="239"/>
    </location>
</feature>
<keyword evidence="4" id="KW-1185">Reference proteome</keyword>
<proteinExistence type="predicted"/>